<proteinExistence type="predicted"/>
<evidence type="ECO:0000259" key="3">
    <source>
        <dbReference type="PROSITE" id="PS50113"/>
    </source>
</evidence>
<dbReference type="HOGENOM" id="CLU_414367_0_0_3"/>
<dbReference type="PANTHER" id="PTHR44757">
    <property type="entry name" value="DIGUANYLATE CYCLASE DGCP"/>
    <property type="match status" value="1"/>
</dbReference>
<dbReference type="STRING" id="1173027.Mic7113_4588"/>
<keyword evidence="5" id="KW-1185">Reference proteome</keyword>
<dbReference type="PROSITE" id="PS50112">
    <property type="entry name" value="PAS"/>
    <property type="match status" value="2"/>
</dbReference>
<dbReference type="Pfam" id="PF00989">
    <property type="entry name" value="PAS"/>
    <property type="match status" value="1"/>
</dbReference>
<dbReference type="eggNOG" id="COG3829">
    <property type="taxonomic scope" value="Bacteria"/>
</dbReference>
<dbReference type="GO" id="GO:0006355">
    <property type="term" value="P:regulation of DNA-templated transcription"/>
    <property type="evidence" value="ECO:0007669"/>
    <property type="project" value="InterPro"/>
</dbReference>
<dbReference type="OrthoDB" id="453200at2"/>
<dbReference type="InterPro" id="IPR052155">
    <property type="entry name" value="Biofilm_reg_signaling"/>
</dbReference>
<dbReference type="CDD" id="cd00130">
    <property type="entry name" value="PAS"/>
    <property type="match status" value="3"/>
</dbReference>
<dbReference type="KEGG" id="mic:Mic7113_4588"/>
<dbReference type="InterPro" id="IPR013767">
    <property type="entry name" value="PAS_fold"/>
</dbReference>
<evidence type="ECO:0000256" key="1">
    <source>
        <dbReference type="SAM" id="MobiDB-lite"/>
    </source>
</evidence>
<feature type="domain" description="PAS" evidence="2">
    <location>
        <begin position="287"/>
        <end position="331"/>
    </location>
</feature>
<feature type="compositionally biased region" description="Polar residues" evidence="1">
    <location>
        <begin position="95"/>
        <end position="115"/>
    </location>
</feature>
<dbReference type="Proteomes" id="UP000010471">
    <property type="component" value="Chromosome"/>
</dbReference>
<dbReference type="SMART" id="SM00091">
    <property type="entry name" value="PAS"/>
    <property type="match status" value="3"/>
</dbReference>
<gene>
    <name evidence="4" type="ORF">Mic7113_4588</name>
</gene>
<dbReference type="InterPro" id="IPR013656">
    <property type="entry name" value="PAS_4"/>
</dbReference>
<dbReference type="InterPro" id="IPR035965">
    <property type="entry name" value="PAS-like_dom_sf"/>
</dbReference>
<dbReference type="Gene3D" id="3.30.450.20">
    <property type="entry name" value="PAS domain"/>
    <property type="match status" value="3"/>
</dbReference>
<dbReference type="RefSeq" id="WP_015184405.1">
    <property type="nucleotide sequence ID" value="NC_019738.1"/>
</dbReference>
<evidence type="ECO:0000259" key="2">
    <source>
        <dbReference type="PROSITE" id="PS50112"/>
    </source>
</evidence>
<dbReference type="Pfam" id="PF08448">
    <property type="entry name" value="PAS_4"/>
    <property type="match status" value="1"/>
</dbReference>
<feature type="domain" description="PAC" evidence="3">
    <location>
        <begin position="235"/>
        <end position="286"/>
    </location>
</feature>
<dbReference type="AlphaFoldDB" id="K9WKG9"/>
<protein>
    <submittedName>
        <fullName evidence="4">PAS domain S-box</fullName>
    </submittedName>
</protein>
<dbReference type="eggNOG" id="COG5001">
    <property type="taxonomic scope" value="Bacteria"/>
</dbReference>
<evidence type="ECO:0000313" key="4">
    <source>
        <dbReference type="EMBL" id="AFZ20269.1"/>
    </source>
</evidence>
<organism evidence="4 5">
    <name type="scientific">Allocoleopsis franciscana PCC 7113</name>
    <dbReference type="NCBI Taxonomy" id="1173027"/>
    <lineage>
        <taxon>Bacteria</taxon>
        <taxon>Bacillati</taxon>
        <taxon>Cyanobacteriota</taxon>
        <taxon>Cyanophyceae</taxon>
        <taxon>Coleofasciculales</taxon>
        <taxon>Coleofasciculaceae</taxon>
        <taxon>Allocoleopsis</taxon>
        <taxon>Allocoleopsis franciscana</taxon>
    </lineage>
</organism>
<dbReference type="NCBIfam" id="TIGR00229">
    <property type="entry name" value="sensory_box"/>
    <property type="match status" value="3"/>
</dbReference>
<dbReference type="PROSITE" id="PS50113">
    <property type="entry name" value="PAC"/>
    <property type="match status" value="1"/>
</dbReference>
<feature type="region of interest" description="Disordered" evidence="1">
    <location>
        <begin position="95"/>
        <end position="126"/>
    </location>
</feature>
<evidence type="ECO:0000313" key="5">
    <source>
        <dbReference type="Proteomes" id="UP000010471"/>
    </source>
</evidence>
<feature type="domain" description="PAS" evidence="2">
    <location>
        <begin position="407"/>
        <end position="452"/>
    </location>
</feature>
<sequence>MATKVVTFRLPDDLMEAITSQAQATGRPRTAVVVDALKQVFDVPSPKTVPTSNARLHQQQGVIGQEVASLKQQPVELRRGTTLYSNSGRQKEFESSLSSSQTLLDEVSSGQPHTPHSQERGMGVDVTQTREGVSPDLESPGSIPKEYEETLEQLSAKVEQRARMLEQVLSASVDHICMYDRLGRYTYANRAFLQSFQLERTELYGQTWQQVGLPAEAMKGFDPKLQITLATGQSIAEEISLPTVNGVRDYEYILSPIHSTDGSIEAVVYTARDITERKQAEELLRESEKNYRNLFEWAHDSIFITDSSTNILWDVNEHAARRLGYTRKQILALPPEKYSPPMEPKHREAVLRQLWQTGHVVFEHVHNCKNGRQMPIEVSSRVIEYGGQLAIQSFVRDITVRKQAEERLSLYREIVAQSKEAIAILDLQGRYVEQNPAHRSLLGYSDEELRGRIANFHLEEDGYTRLIQELIKKGSYRGEVTSHTNKGELLTLELNAVVLRNEAGKPVWYLILPRVKQASKSVDSAPVAPNT</sequence>
<dbReference type="EMBL" id="CP003630">
    <property type="protein sequence ID" value="AFZ20269.1"/>
    <property type="molecule type" value="Genomic_DNA"/>
</dbReference>
<dbReference type="SUPFAM" id="SSF55785">
    <property type="entry name" value="PYP-like sensor domain (PAS domain)"/>
    <property type="match status" value="3"/>
</dbReference>
<dbReference type="InterPro" id="IPR000014">
    <property type="entry name" value="PAS"/>
</dbReference>
<dbReference type="Pfam" id="PF13426">
    <property type="entry name" value="PAS_9"/>
    <property type="match status" value="1"/>
</dbReference>
<name>K9WKG9_9CYAN</name>
<dbReference type="InterPro" id="IPR000700">
    <property type="entry name" value="PAS-assoc_C"/>
</dbReference>
<accession>K9WKG9</accession>
<reference evidence="4 5" key="1">
    <citation type="submission" date="2012-06" db="EMBL/GenBank/DDBJ databases">
        <title>Finished chromosome of genome of Microcoleus sp. PCC 7113.</title>
        <authorList>
            <consortium name="US DOE Joint Genome Institute"/>
            <person name="Gugger M."/>
            <person name="Coursin T."/>
            <person name="Rippka R."/>
            <person name="Tandeau De Marsac N."/>
            <person name="Huntemann M."/>
            <person name="Wei C.-L."/>
            <person name="Han J."/>
            <person name="Detter J.C."/>
            <person name="Han C."/>
            <person name="Tapia R."/>
            <person name="Chen A."/>
            <person name="Kyrpides N."/>
            <person name="Mavromatis K."/>
            <person name="Markowitz V."/>
            <person name="Szeto E."/>
            <person name="Ivanova N."/>
            <person name="Pagani I."/>
            <person name="Pati A."/>
            <person name="Goodwin L."/>
            <person name="Nordberg H.P."/>
            <person name="Cantor M.N."/>
            <person name="Hua S.X."/>
            <person name="Woyke T."/>
            <person name="Kerfeld C.A."/>
        </authorList>
    </citation>
    <scope>NUCLEOTIDE SEQUENCE [LARGE SCALE GENOMIC DNA]</scope>
    <source>
        <strain evidence="4 5">PCC 7113</strain>
    </source>
</reference>
<dbReference type="PANTHER" id="PTHR44757:SF2">
    <property type="entry name" value="BIOFILM ARCHITECTURE MAINTENANCE PROTEIN MBAA"/>
    <property type="match status" value="1"/>
</dbReference>